<comment type="caution">
    <text evidence="1">The sequence shown here is derived from an EMBL/GenBank/DDBJ whole genome shotgun (WGS) entry which is preliminary data.</text>
</comment>
<evidence type="ECO:0000313" key="1">
    <source>
        <dbReference type="EMBL" id="RDS76226.1"/>
    </source>
</evidence>
<dbReference type="AlphaFoldDB" id="A0A395LH41"/>
<evidence type="ECO:0000313" key="2">
    <source>
        <dbReference type="Proteomes" id="UP000254101"/>
    </source>
</evidence>
<gene>
    <name evidence="1" type="ORF">DL238_00395</name>
</gene>
<dbReference type="RefSeq" id="WP_115490461.1">
    <property type="nucleotide sequence ID" value="NZ_JACHWW010000001.1"/>
</dbReference>
<dbReference type="OrthoDB" id="7432973at2"/>
<protein>
    <recommendedName>
        <fullName evidence="3">Antibiotic ABC transporter</fullName>
    </recommendedName>
</protein>
<dbReference type="EMBL" id="QRBB01000001">
    <property type="protein sequence ID" value="RDS76226.1"/>
    <property type="molecule type" value="Genomic_DNA"/>
</dbReference>
<dbReference type="Proteomes" id="UP000254101">
    <property type="component" value="Unassembled WGS sequence"/>
</dbReference>
<sequence length="96" mass="10629">MTQSPAVSWTRLAFDTWALSMEASYVIWLRSMRIMTGGKLAESEAERMVIEKMTAAMTLMPAIMAGGANQSAEEATGRALAHYAKPVHANRRRLSR</sequence>
<accession>A0A395LH41</accession>
<name>A0A395LH41_9SPHN</name>
<evidence type="ECO:0008006" key="3">
    <source>
        <dbReference type="Google" id="ProtNLM"/>
    </source>
</evidence>
<organism evidence="1 2">
    <name type="scientific">Alteriqipengyuania lutimaris</name>
    <dbReference type="NCBI Taxonomy" id="1538146"/>
    <lineage>
        <taxon>Bacteria</taxon>
        <taxon>Pseudomonadati</taxon>
        <taxon>Pseudomonadota</taxon>
        <taxon>Alphaproteobacteria</taxon>
        <taxon>Sphingomonadales</taxon>
        <taxon>Erythrobacteraceae</taxon>
        <taxon>Alteriqipengyuania</taxon>
    </lineage>
</organism>
<reference evidence="1 2" key="1">
    <citation type="submission" date="2018-07" db="EMBL/GenBank/DDBJ databases">
        <title>Erythrobacter nanhaiensis sp. nov., a novel member of the genus Erythrobacter isolated from the South China Sea.</title>
        <authorList>
            <person name="Chen X."/>
            <person name="Liu J."/>
        </authorList>
    </citation>
    <scope>NUCLEOTIDE SEQUENCE [LARGE SCALE GENOMIC DNA]</scope>
    <source>
        <strain evidence="1 2">S-5</strain>
    </source>
</reference>
<proteinExistence type="predicted"/>
<keyword evidence="2" id="KW-1185">Reference proteome</keyword>